<dbReference type="PANTHER" id="PTHR15069">
    <property type="entry name" value="PROTEASOME ASSEMBLY CHAPERONE 1"/>
    <property type="match status" value="1"/>
</dbReference>
<evidence type="ECO:0000256" key="3">
    <source>
        <dbReference type="ARBA" id="ARBA00023186"/>
    </source>
</evidence>
<comment type="similarity">
    <text evidence="1">Belongs to the PSMG1 family.</text>
</comment>
<reference evidence="4 5" key="1">
    <citation type="submission" date="2023-03" db="EMBL/GenBank/DDBJ databases">
        <title>High-quality genome of Scylla paramamosain provides insights in environmental adaptation.</title>
        <authorList>
            <person name="Zhang L."/>
        </authorList>
    </citation>
    <scope>NUCLEOTIDE SEQUENCE [LARGE SCALE GENOMIC DNA]</scope>
    <source>
        <strain evidence="4">LZ_2023a</strain>
        <tissue evidence="4">Muscle</tissue>
    </source>
</reference>
<comment type="caution">
    <text evidence="4">The sequence shown here is derived from an EMBL/GenBank/DDBJ whole genome shotgun (WGS) entry which is preliminary data.</text>
</comment>
<dbReference type="AlphaFoldDB" id="A0AAW0UC72"/>
<proteinExistence type="inferred from homology"/>
<evidence type="ECO:0000313" key="4">
    <source>
        <dbReference type="EMBL" id="KAK8396798.1"/>
    </source>
</evidence>
<organism evidence="4 5">
    <name type="scientific">Scylla paramamosain</name>
    <name type="common">Mud crab</name>
    <dbReference type="NCBI Taxonomy" id="85552"/>
    <lineage>
        <taxon>Eukaryota</taxon>
        <taxon>Metazoa</taxon>
        <taxon>Ecdysozoa</taxon>
        <taxon>Arthropoda</taxon>
        <taxon>Crustacea</taxon>
        <taxon>Multicrustacea</taxon>
        <taxon>Malacostraca</taxon>
        <taxon>Eumalacostraca</taxon>
        <taxon>Eucarida</taxon>
        <taxon>Decapoda</taxon>
        <taxon>Pleocyemata</taxon>
        <taxon>Brachyura</taxon>
        <taxon>Eubrachyura</taxon>
        <taxon>Portunoidea</taxon>
        <taxon>Portunidae</taxon>
        <taxon>Portuninae</taxon>
        <taxon>Scylla</taxon>
    </lineage>
</organism>
<dbReference type="GO" id="GO:0070628">
    <property type="term" value="F:proteasome binding"/>
    <property type="evidence" value="ECO:0007669"/>
    <property type="project" value="TreeGrafter"/>
</dbReference>
<dbReference type="Proteomes" id="UP001487740">
    <property type="component" value="Unassembled WGS sequence"/>
</dbReference>
<protein>
    <recommendedName>
        <fullName evidence="2">Proteasome assembly chaperone 1</fullName>
    </recommendedName>
</protein>
<dbReference type="GO" id="GO:0005783">
    <property type="term" value="C:endoplasmic reticulum"/>
    <property type="evidence" value="ECO:0007669"/>
    <property type="project" value="InterPro"/>
</dbReference>
<evidence type="ECO:0000256" key="2">
    <source>
        <dbReference type="ARBA" id="ARBA00019180"/>
    </source>
</evidence>
<sequence length="268" mass="29597">MATFFGEVRYLVSRAYDEEDDDEDTPGITYNVCLEMSEGGQGKMKSVEALLISYGTLVTDFCETLVLSEQCQEVGKVYVEAQNSPSVEDTGDFHPRKPVPSCLFLTPTSLLVCCVSKDVTAVVAPKFAQKLLSLIKPSCLVMVLSSHHYDALKGNYTPQGEDNCVVHSLRSSTFPHIPIYPQLPQPAILDSVPAAVMTECVVGQRQCVAYSVFTETYSTGDLDLVAGALQRVFKGKPFQKYVSVGLDVKKLHQYRTTNPCRENLDLYL</sequence>
<name>A0AAW0UC72_SCYPA</name>
<dbReference type="Pfam" id="PF16094">
    <property type="entry name" value="PAC1"/>
    <property type="match status" value="1"/>
</dbReference>
<dbReference type="PANTHER" id="PTHR15069:SF1">
    <property type="entry name" value="PROTEASOME ASSEMBLY CHAPERONE 1"/>
    <property type="match status" value="1"/>
</dbReference>
<keyword evidence="3" id="KW-0143">Chaperone</keyword>
<gene>
    <name evidence="4" type="ORF">O3P69_005037</name>
</gene>
<evidence type="ECO:0000313" key="5">
    <source>
        <dbReference type="Proteomes" id="UP001487740"/>
    </source>
</evidence>
<evidence type="ECO:0000256" key="1">
    <source>
        <dbReference type="ARBA" id="ARBA00005261"/>
    </source>
</evidence>
<accession>A0AAW0UC72</accession>
<dbReference type="InterPro" id="IPR016565">
    <property type="entry name" value="Proteasome_assmbl_chp_1"/>
</dbReference>
<dbReference type="GO" id="GO:0080129">
    <property type="term" value="P:proteasome core complex assembly"/>
    <property type="evidence" value="ECO:0007669"/>
    <property type="project" value="TreeGrafter"/>
</dbReference>
<keyword evidence="5" id="KW-1185">Reference proteome</keyword>
<dbReference type="EMBL" id="JARAKH010000015">
    <property type="protein sequence ID" value="KAK8396798.1"/>
    <property type="molecule type" value="Genomic_DNA"/>
</dbReference>